<dbReference type="InterPro" id="IPR029058">
    <property type="entry name" value="AB_hydrolase_fold"/>
</dbReference>
<organism evidence="1 2">
    <name type="scientific">Hymenobacter koreensis</name>
    <dbReference type="NCBI Taxonomy" id="1084523"/>
    <lineage>
        <taxon>Bacteria</taxon>
        <taxon>Pseudomonadati</taxon>
        <taxon>Bacteroidota</taxon>
        <taxon>Cytophagia</taxon>
        <taxon>Cytophagales</taxon>
        <taxon>Hymenobacteraceae</taxon>
        <taxon>Hymenobacter</taxon>
    </lineage>
</organism>
<name>A0ABP8JH94_9BACT</name>
<evidence type="ECO:0000313" key="1">
    <source>
        <dbReference type="EMBL" id="GAA4390658.1"/>
    </source>
</evidence>
<dbReference type="Gene3D" id="3.40.50.1820">
    <property type="entry name" value="alpha/beta hydrolase"/>
    <property type="match status" value="1"/>
</dbReference>
<dbReference type="RefSeq" id="WP_345226978.1">
    <property type="nucleotide sequence ID" value="NZ_BAABHA010000015.1"/>
</dbReference>
<evidence type="ECO:0000313" key="2">
    <source>
        <dbReference type="Proteomes" id="UP001500454"/>
    </source>
</evidence>
<proteinExistence type="predicted"/>
<keyword evidence="2" id="KW-1185">Reference proteome</keyword>
<evidence type="ECO:0008006" key="3">
    <source>
        <dbReference type="Google" id="ProtNLM"/>
    </source>
</evidence>
<comment type="caution">
    <text evidence="1">The sequence shown here is derived from an EMBL/GenBank/DDBJ whole genome shotgun (WGS) entry which is preliminary data.</text>
</comment>
<accession>A0ABP8JH94</accession>
<dbReference type="SUPFAM" id="SSF53474">
    <property type="entry name" value="alpha/beta-Hydrolases"/>
    <property type="match status" value="1"/>
</dbReference>
<dbReference type="EMBL" id="BAABHA010000015">
    <property type="protein sequence ID" value="GAA4390658.1"/>
    <property type="molecule type" value="Genomic_DNA"/>
</dbReference>
<protein>
    <recommendedName>
        <fullName evidence="3">Phospholipase/carboxylesterase/thioesterase domain-containing protein</fullName>
    </recommendedName>
</protein>
<sequence length="233" mass="24636">MPPFHTLTTPRTARYLLLGQPSANVRAVWFCLHGADESVEDLAEQLAPLAENSDLLLVLPEALSRYTLPPLTPHEAPRVAAAWLAPGSGDLLPDLTDLTAYLDALAEEVLAHCPPNTPVTVLGCGQGAAAACRWLSGNRVNYERLVLYAAVFPPDFDRRATLVSLPERPVTVVATTVDTLTPEAAGEGLLQDLLDVGLPAGLRHVTPGRITLAALSPVEPTGATHQSAPNPTA</sequence>
<dbReference type="Proteomes" id="UP001500454">
    <property type="component" value="Unassembled WGS sequence"/>
</dbReference>
<reference evidence="2" key="1">
    <citation type="journal article" date="2019" name="Int. J. Syst. Evol. Microbiol.">
        <title>The Global Catalogue of Microorganisms (GCM) 10K type strain sequencing project: providing services to taxonomists for standard genome sequencing and annotation.</title>
        <authorList>
            <consortium name="The Broad Institute Genomics Platform"/>
            <consortium name="The Broad Institute Genome Sequencing Center for Infectious Disease"/>
            <person name="Wu L."/>
            <person name="Ma J."/>
        </authorList>
    </citation>
    <scope>NUCLEOTIDE SEQUENCE [LARGE SCALE GENOMIC DNA]</scope>
    <source>
        <strain evidence="2">JCM 17924</strain>
    </source>
</reference>
<gene>
    <name evidence="1" type="ORF">GCM10023186_39080</name>
</gene>